<dbReference type="GO" id="GO:0005739">
    <property type="term" value="C:mitochondrion"/>
    <property type="evidence" value="ECO:0007669"/>
    <property type="project" value="TreeGrafter"/>
</dbReference>
<evidence type="ECO:0000256" key="1">
    <source>
        <dbReference type="ARBA" id="ARBA00008645"/>
    </source>
</evidence>
<organism evidence="4 5">
    <name type="scientific">Aspergillus udagawae</name>
    <dbReference type="NCBI Taxonomy" id="91492"/>
    <lineage>
        <taxon>Eukaryota</taxon>
        <taxon>Fungi</taxon>
        <taxon>Dikarya</taxon>
        <taxon>Ascomycota</taxon>
        <taxon>Pezizomycotina</taxon>
        <taxon>Eurotiomycetes</taxon>
        <taxon>Eurotiomycetidae</taxon>
        <taxon>Eurotiales</taxon>
        <taxon>Aspergillaceae</taxon>
        <taxon>Aspergillus</taxon>
        <taxon>Aspergillus subgen. Fumigati</taxon>
    </lineage>
</organism>
<dbReference type="EMBL" id="BLKC01000166">
    <property type="protein sequence ID" value="GFF58161.1"/>
    <property type="molecule type" value="Genomic_DNA"/>
</dbReference>
<evidence type="ECO:0000313" key="5">
    <source>
        <dbReference type="Proteomes" id="UP000465221"/>
    </source>
</evidence>
<evidence type="ECO:0000259" key="3">
    <source>
        <dbReference type="Pfam" id="PF00561"/>
    </source>
</evidence>
<comment type="similarity">
    <text evidence="1">Belongs to the AB hydrolase superfamily.</text>
</comment>
<dbReference type="Proteomes" id="UP000465221">
    <property type="component" value="Unassembled WGS sequence"/>
</dbReference>
<comment type="caution">
    <text evidence="4">The sequence shown here is derived from an EMBL/GenBank/DDBJ whole genome shotgun (WGS) entry which is preliminary data.</text>
</comment>
<reference evidence="4 5" key="1">
    <citation type="submission" date="2020-01" db="EMBL/GenBank/DDBJ databases">
        <title>Draft genome sequence of Aspergillus udagawae IFM 46972.</title>
        <authorList>
            <person name="Takahashi H."/>
            <person name="Yaguchi T."/>
        </authorList>
    </citation>
    <scope>NUCLEOTIDE SEQUENCE [LARGE SCALE GENOMIC DNA]</scope>
    <source>
        <strain evidence="4 5">IFM 46972</strain>
    </source>
</reference>
<accession>A0A8H3XQZ1</accession>
<protein>
    <submittedName>
        <fullName evidence="4">Putative alpha/beta hydrolase</fullName>
    </submittedName>
</protein>
<dbReference type="PANTHER" id="PTHR46118">
    <property type="entry name" value="PROTEIN ABHD11"/>
    <property type="match status" value="1"/>
</dbReference>
<dbReference type="Gene3D" id="3.40.50.1820">
    <property type="entry name" value="alpha/beta hydrolase"/>
    <property type="match status" value="1"/>
</dbReference>
<evidence type="ECO:0000256" key="2">
    <source>
        <dbReference type="ARBA" id="ARBA00022801"/>
    </source>
</evidence>
<proteinExistence type="inferred from homology"/>
<dbReference type="GO" id="GO:0052689">
    <property type="term" value="F:carboxylic ester hydrolase activity"/>
    <property type="evidence" value="ECO:0007669"/>
    <property type="project" value="TreeGrafter"/>
</dbReference>
<sequence length="306" mass="34226">MSAALKNLGQSLARIKPLSSPAAASRVALTYELHSLSPAGCKNLDADNHVPIIFLHGFLGSKRENRRMSKLLARDLSRPVFAVDLRNHGDSGHHLKHDYMEMALDVASFMQSHGMERATLIGHSMGAKTALTLALQLPDLVSDVVAIDNCPIHLPLTDDFRGYLKGMAKVRDAKVKTHHEAEMILREYEDSLSIRLWLLSNFVKDSDTPYLRSRVPLDILNTALSPLGDFSHKNETVKFHNPTLFIRALQSHYIPENALPLISSFFPQSRIVNIDCGHWVVQERPEELKSAVVDFLKTKPQRSLTA</sequence>
<keyword evidence="2 4" id="KW-0378">Hydrolase</keyword>
<dbReference type="PRINTS" id="PR00412">
    <property type="entry name" value="EPOXHYDRLASE"/>
</dbReference>
<feature type="domain" description="AB hydrolase-1" evidence="3">
    <location>
        <begin position="51"/>
        <end position="283"/>
    </location>
</feature>
<dbReference type="Pfam" id="PF00561">
    <property type="entry name" value="Abhydrolase_1"/>
    <property type="match status" value="1"/>
</dbReference>
<dbReference type="AlphaFoldDB" id="A0A8H3XQZ1"/>
<gene>
    <name evidence="4" type="ORF">IFM46972_11019</name>
</gene>
<dbReference type="SUPFAM" id="SSF53474">
    <property type="entry name" value="alpha/beta-Hydrolases"/>
    <property type="match status" value="1"/>
</dbReference>
<dbReference type="InterPro" id="IPR029058">
    <property type="entry name" value="AB_hydrolase_fold"/>
</dbReference>
<dbReference type="InterPro" id="IPR000073">
    <property type="entry name" value="AB_hydrolase_1"/>
</dbReference>
<name>A0A8H3XQZ1_9EURO</name>
<dbReference type="PANTHER" id="PTHR46118:SF4">
    <property type="entry name" value="PROTEIN ABHD11"/>
    <property type="match status" value="1"/>
</dbReference>
<evidence type="ECO:0000313" key="4">
    <source>
        <dbReference type="EMBL" id="GFF58161.1"/>
    </source>
</evidence>
<dbReference type="InterPro" id="IPR000639">
    <property type="entry name" value="Epox_hydrolase-like"/>
</dbReference>